<dbReference type="GO" id="GO:0009626">
    <property type="term" value="P:plant-type hypersensitive response"/>
    <property type="evidence" value="ECO:0007669"/>
    <property type="project" value="UniProtKB-ARBA"/>
</dbReference>
<evidence type="ECO:0000313" key="11">
    <source>
        <dbReference type="Proteomes" id="UP001179952"/>
    </source>
</evidence>
<evidence type="ECO:0000259" key="6">
    <source>
        <dbReference type="Pfam" id="PF00931"/>
    </source>
</evidence>
<keyword evidence="11" id="KW-1185">Reference proteome</keyword>
<evidence type="ECO:0000256" key="5">
    <source>
        <dbReference type="ARBA" id="ARBA00022821"/>
    </source>
</evidence>
<sequence>MAASIVAISTSKLKALLSQEHRLLHGSEYDITSLIEALDRVRPFLERIDRSDDRANQLISVAYDAEDALELHLLHMKRRNRADRLFCCTNHVEIGGLRSEIDDLKRRVNVAVPSDVVNNGETSNHLAEEESPAQLMVPISVEDVVVGFDEDTEFLARRLTVEGGRRRSVVSIVGMGGLGKTTLANKVYKHERVLGHFGRKGWVSVSQRYRERELLLDVAEGFWGKDQRESMEGLNEESLKGRIFEKLSSERYLLVIDDVWKVEAWEFLRGVLPDDSNGSRVLLTTRIRDIAESADPMTPPYELRLLRRKESYELLCRKAFPHLQGRCPPVFEEVGKKIAGKCGGLPLQIVVLGGLLREKKKRDDWVIVLEGVDWDLSLEDMTSRVLALSYAELPTHLKPCFLYFTHYPEDSKISTRKLFQKWVAEGLVQGGCGEERLVEELAEDYLGEMIRRCLVQVVEMNSDGCVKKCRIHDLLLELSISEARRDVFLHVYSDDARDEDLKKARRISLQQTLSDGQLVSSSSTPMLLRSLLCSRIEKLELRSLFKGSKLLQVIELDHVPITKLPNEIGGLIFLRYLGLRNTKITEFPSSAGKLLNLQTLDLKAADVEPKPETIQNMHNLRHLCCYSIFYSHNPRRMSFDSLKNLQTLRRVCSGEWIDRGLSKLTNLRRLYLYHKFKESFHPALPDRLSKLVHLKQLSLSGHSTLPALCSFRNHHHLTKLSFIIRLERLQDVEEHPPNLRKLKLRGSELKEDPMAVLEKLENLHILSFDNVYVGQKMWCSARGFPRLEVLILWKMHHLEEWTIEEGALSRLKRLEINDCRNLKMLPEGLQHVTSLGEVELMWMSEEFLDRVQMNTGCDWYKIRHVPRINIEGTDIYESDKDEDFEGIKPKKNRITTYIR</sequence>
<comment type="caution">
    <text evidence="10">The sequence shown here is derived from an EMBL/GenBank/DDBJ whole genome shotgun (WGS) entry which is preliminary data.</text>
</comment>
<dbReference type="PANTHER" id="PTHR23155">
    <property type="entry name" value="DISEASE RESISTANCE PROTEIN RP"/>
    <property type="match status" value="1"/>
</dbReference>
<dbReference type="Proteomes" id="UP001179952">
    <property type="component" value="Unassembled WGS sequence"/>
</dbReference>
<dbReference type="AlphaFoldDB" id="A0AAV9BDU6"/>
<dbReference type="Gene3D" id="3.40.50.300">
    <property type="entry name" value="P-loop containing nucleotide triphosphate hydrolases"/>
    <property type="match status" value="1"/>
</dbReference>
<dbReference type="InterPro" id="IPR042197">
    <property type="entry name" value="Apaf_helical"/>
</dbReference>
<comment type="similarity">
    <text evidence="1">Belongs to the disease resistance NB-LRR family.</text>
</comment>
<dbReference type="InterPro" id="IPR032675">
    <property type="entry name" value="LRR_dom_sf"/>
</dbReference>
<protein>
    <submittedName>
        <fullName evidence="10">Disease resistance protein</fullName>
    </submittedName>
</protein>
<dbReference type="Gene3D" id="1.10.8.430">
    <property type="entry name" value="Helical domain of apoptotic protease-activating factors"/>
    <property type="match status" value="1"/>
</dbReference>
<dbReference type="InterPro" id="IPR027417">
    <property type="entry name" value="P-loop_NTPase"/>
</dbReference>
<organism evidence="10 11">
    <name type="scientific">Acorus gramineus</name>
    <name type="common">Dwarf sweet flag</name>
    <dbReference type="NCBI Taxonomy" id="55184"/>
    <lineage>
        <taxon>Eukaryota</taxon>
        <taxon>Viridiplantae</taxon>
        <taxon>Streptophyta</taxon>
        <taxon>Embryophyta</taxon>
        <taxon>Tracheophyta</taxon>
        <taxon>Spermatophyta</taxon>
        <taxon>Magnoliopsida</taxon>
        <taxon>Liliopsida</taxon>
        <taxon>Acoraceae</taxon>
        <taxon>Acorus</taxon>
    </lineage>
</organism>
<accession>A0AAV9BDU6</accession>
<dbReference type="InterPro" id="IPR055414">
    <property type="entry name" value="LRR_R13L4/SHOC2-like"/>
</dbReference>
<dbReference type="Gene3D" id="1.10.10.10">
    <property type="entry name" value="Winged helix-like DNA-binding domain superfamily/Winged helix DNA-binding domain"/>
    <property type="match status" value="1"/>
</dbReference>
<feature type="domain" description="Disease resistance protein winged helix" evidence="8">
    <location>
        <begin position="407"/>
        <end position="478"/>
    </location>
</feature>
<keyword evidence="3" id="KW-0677">Repeat</keyword>
<reference evidence="10" key="2">
    <citation type="submission" date="2023-06" db="EMBL/GenBank/DDBJ databases">
        <authorList>
            <person name="Ma L."/>
            <person name="Liu K.-W."/>
            <person name="Li Z."/>
            <person name="Hsiao Y.-Y."/>
            <person name="Qi Y."/>
            <person name="Fu T."/>
            <person name="Tang G."/>
            <person name="Zhang D."/>
            <person name="Sun W.-H."/>
            <person name="Liu D.-K."/>
            <person name="Li Y."/>
            <person name="Chen G.-Z."/>
            <person name="Liu X.-D."/>
            <person name="Liao X.-Y."/>
            <person name="Jiang Y.-T."/>
            <person name="Yu X."/>
            <person name="Hao Y."/>
            <person name="Huang J."/>
            <person name="Zhao X.-W."/>
            <person name="Ke S."/>
            <person name="Chen Y.-Y."/>
            <person name="Wu W.-L."/>
            <person name="Hsu J.-L."/>
            <person name="Lin Y.-F."/>
            <person name="Huang M.-D."/>
            <person name="Li C.-Y."/>
            <person name="Huang L."/>
            <person name="Wang Z.-W."/>
            <person name="Zhao X."/>
            <person name="Zhong W.-Y."/>
            <person name="Peng D.-H."/>
            <person name="Ahmad S."/>
            <person name="Lan S."/>
            <person name="Zhang J.-S."/>
            <person name="Tsai W.-C."/>
            <person name="Van De Peer Y."/>
            <person name="Liu Z.-J."/>
        </authorList>
    </citation>
    <scope>NUCLEOTIDE SEQUENCE</scope>
    <source>
        <strain evidence="10">SCP</strain>
        <tissue evidence="10">Leaves</tissue>
    </source>
</reference>
<keyword evidence="4" id="KW-0547">Nucleotide-binding</keyword>
<dbReference type="PRINTS" id="PR00364">
    <property type="entry name" value="DISEASERSIST"/>
</dbReference>
<dbReference type="Pfam" id="PF23598">
    <property type="entry name" value="LRR_14"/>
    <property type="match status" value="1"/>
</dbReference>
<dbReference type="GO" id="GO:0042742">
    <property type="term" value="P:defense response to bacterium"/>
    <property type="evidence" value="ECO:0007669"/>
    <property type="project" value="UniProtKB-ARBA"/>
</dbReference>
<dbReference type="InterPro" id="IPR002182">
    <property type="entry name" value="NB-ARC"/>
</dbReference>
<dbReference type="InterPro" id="IPR058922">
    <property type="entry name" value="WHD_DRP"/>
</dbReference>
<proteinExistence type="inferred from homology"/>
<feature type="domain" description="NB-ARC" evidence="6">
    <location>
        <begin position="153"/>
        <end position="322"/>
    </location>
</feature>
<dbReference type="Gene3D" id="3.80.10.10">
    <property type="entry name" value="Ribonuclease Inhibitor"/>
    <property type="match status" value="2"/>
</dbReference>
<dbReference type="SUPFAM" id="SSF52058">
    <property type="entry name" value="L domain-like"/>
    <property type="match status" value="1"/>
</dbReference>
<evidence type="ECO:0000259" key="7">
    <source>
        <dbReference type="Pfam" id="PF18052"/>
    </source>
</evidence>
<reference evidence="10" key="1">
    <citation type="journal article" date="2023" name="Nat. Commun.">
        <title>Diploid and tetraploid genomes of Acorus and the evolution of monocots.</title>
        <authorList>
            <person name="Ma L."/>
            <person name="Liu K.W."/>
            <person name="Li Z."/>
            <person name="Hsiao Y.Y."/>
            <person name="Qi Y."/>
            <person name="Fu T."/>
            <person name="Tang G.D."/>
            <person name="Zhang D."/>
            <person name="Sun W.H."/>
            <person name="Liu D.K."/>
            <person name="Li Y."/>
            <person name="Chen G.Z."/>
            <person name="Liu X.D."/>
            <person name="Liao X.Y."/>
            <person name="Jiang Y.T."/>
            <person name="Yu X."/>
            <person name="Hao Y."/>
            <person name="Huang J."/>
            <person name="Zhao X.W."/>
            <person name="Ke S."/>
            <person name="Chen Y.Y."/>
            <person name="Wu W.L."/>
            <person name="Hsu J.L."/>
            <person name="Lin Y.F."/>
            <person name="Huang M.D."/>
            <person name="Li C.Y."/>
            <person name="Huang L."/>
            <person name="Wang Z.W."/>
            <person name="Zhao X."/>
            <person name="Zhong W.Y."/>
            <person name="Peng D.H."/>
            <person name="Ahmad S."/>
            <person name="Lan S."/>
            <person name="Zhang J.S."/>
            <person name="Tsai W.C."/>
            <person name="Van de Peer Y."/>
            <person name="Liu Z.J."/>
        </authorList>
    </citation>
    <scope>NUCLEOTIDE SEQUENCE</scope>
    <source>
        <strain evidence="10">SCP</strain>
    </source>
</reference>
<dbReference type="SUPFAM" id="SSF52540">
    <property type="entry name" value="P-loop containing nucleoside triphosphate hydrolases"/>
    <property type="match status" value="1"/>
</dbReference>
<dbReference type="PANTHER" id="PTHR23155:SF1185">
    <property type="entry name" value="DISEASE RESISTANCE RPP8-LIKE PROTEIN 3-RELATED"/>
    <property type="match status" value="1"/>
</dbReference>
<dbReference type="GO" id="GO:0002758">
    <property type="term" value="P:innate immune response-activating signaling pathway"/>
    <property type="evidence" value="ECO:0007669"/>
    <property type="project" value="UniProtKB-ARBA"/>
</dbReference>
<evidence type="ECO:0000313" key="10">
    <source>
        <dbReference type="EMBL" id="KAK1274608.1"/>
    </source>
</evidence>
<dbReference type="InterPro" id="IPR036388">
    <property type="entry name" value="WH-like_DNA-bd_sf"/>
</dbReference>
<feature type="domain" description="Disease resistance R13L4/SHOC-2-like LRR" evidence="9">
    <location>
        <begin position="547"/>
        <end position="843"/>
    </location>
</feature>
<evidence type="ECO:0000259" key="8">
    <source>
        <dbReference type="Pfam" id="PF23559"/>
    </source>
</evidence>
<dbReference type="GO" id="GO:0043531">
    <property type="term" value="F:ADP binding"/>
    <property type="evidence" value="ECO:0007669"/>
    <property type="project" value="InterPro"/>
</dbReference>
<keyword evidence="5" id="KW-0611">Plant defense</keyword>
<dbReference type="InterPro" id="IPR041118">
    <property type="entry name" value="Rx_N"/>
</dbReference>
<dbReference type="Pfam" id="PF18052">
    <property type="entry name" value="Rx_N"/>
    <property type="match status" value="1"/>
</dbReference>
<dbReference type="EMBL" id="JAUJYN010000004">
    <property type="protein sequence ID" value="KAK1274608.1"/>
    <property type="molecule type" value="Genomic_DNA"/>
</dbReference>
<dbReference type="Pfam" id="PF23559">
    <property type="entry name" value="WHD_DRP"/>
    <property type="match status" value="1"/>
</dbReference>
<evidence type="ECO:0000256" key="2">
    <source>
        <dbReference type="ARBA" id="ARBA00022614"/>
    </source>
</evidence>
<evidence type="ECO:0000259" key="9">
    <source>
        <dbReference type="Pfam" id="PF23598"/>
    </source>
</evidence>
<dbReference type="FunFam" id="3.40.50.300:FF:001091">
    <property type="entry name" value="Probable disease resistance protein At1g61300"/>
    <property type="match status" value="1"/>
</dbReference>
<name>A0AAV9BDU6_ACOGR</name>
<evidence type="ECO:0000256" key="3">
    <source>
        <dbReference type="ARBA" id="ARBA00022737"/>
    </source>
</evidence>
<evidence type="ECO:0000256" key="4">
    <source>
        <dbReference type="ARBA" id="ARBA00022741"/>
    </source>
</evidence>
<dbReference type="Pfam" id="PF00931">
    <property type="entry name" value="NB-ARC"/>
    <property type="match status" value="1"/>
</dbReference>
<dbReference type="InterPro" id="IPR044974">
    <property type="entry name" value="Disease_R_plants"/>
</dbReference>
<gene>
    <name evidence="10" type="ORF">QJS04_geneDACA022194</name>
</gene>
<feature type="domain" description="Disease resistance N-terminal" evidence="7">
    <location>
        <begin position="6"/>
        <end position="82"/>
    </location>
</feature>
<keyword evidence="2" id="KW-0433">Leucine-rich repeat</keyword>
<evidence type="ECO:0000256" key="1">
    <source>
        <dbReference type="ARBA" id="ARBA00008894"/>
    </source>
</evidence>
<dbReference type="FunFam" id="1.10.10.10:FF:000322">
    <property type="entry name" value="Probable disease resistance protein At1g63360"/>
    <property type="match status" value="1"/>
</dbReference>
<dbReference type="Gene3D" id="1.20.5.4130">
    <property type="match status" value="1"/>
</dbReference>